<evidence type="ECO:0000259" key="1">
    <source>
        <dbReference type="Pfam" id="PF15919"/>
    </source>
</evidence>
<dbReference type="AlphaFoldDB" id="A0A1I2FIM1"/>
<evidence type="ECO:0000313" key="2">
    <source>
        <dbReference type="EMBL" id="SFF05262.1"/>
    </source>
</evidence>
<organism evidence="2 3">
    <name type="scientific">Paracidovorax wautersii</name>
    <dbReference type="NCBI Taxonomy" id="1177982"/>
    <lineage>
        <taxon>Bacteria</taxon>
        <taxon>Pseudomonadati</taxon>
        <taxon>Pseudomonadota</taxon>
        <taxon>Betaproteobacteria</taxon>
        <taxon>Burkholderiales</taxon>
        <taxon>Comamonadaceae</taxon>
        <taxon>Paracidovorax</taxon>
    </lineage>
</organism>
<dbReference type="STRING" id="1177982.SAMN04489711_11114"/>
<reference evidence="3" key="1">
    <citation type="submission" date="2016-10" db="EMBL/GenBank/DDBJ databases">
        <authorList>
            <person name="Varghese N."/>
            <person name="Submissions S."/>
        </authorList>
    </citation>
    <scope>NUCLEOTIDE SEQUENCE [LARGE SCALE GENOMIC DNA]</scope>
    <source>
        <strain evidence="3">DSM 27981</strain>
    </source>
</reference>
<dbReference type="SUPFAM" id="SSF143100">
    <property type="entry name" value="TTHA1013/TTHA0281-like"/>
    <property type="match status" value="1"/>
</dbReference>
<dbReference type="InterPro" id="IPR031807">
    <property type="entry name" value="HicB-like"/>
</dbReference>
<feature type="domain" description="HicB-like antitoxin of toxin-antitoxin system" evidence="1">
    <location>
        <begin position="6"/>
        <end position="65"/>
    </location>
</feature>
<dbReference type="Gene3D" id="3.30.160.250">
    <property type="match status" value="1"/>
</dbReference>
<dbReference type="Proteomes" id="UP000199119">
    <property type="component" value="Unassembled WGS sequence"/>
</dbReference>
<evidence type="ECO:0000313" key="3">
    <source>
        <dbReference type="Proteomes" id="UP000199119"/>
    </source>
</evidence>
<dbReference type="InterPro" id="IPR035069">
    <property type="entry name" value="TTHA1013/TTHA0281-like"/>
</dbReference>
<accession>A0A1I2FIM1</accession>
<dbReference type="EMBL" id="FONX01000011">
    <property type="protein sequence ID" value="SFF05262.1"/>
    <property type="molecule type" value="Genomic_DNA"/>
</dbReference>
<keyword evidence="3" id="KW-1185">Reference proteome</keyword>
<protein>
    <submittedName>
        <fullName evidence="2">Antitoxin HicB</fullName>
    </submittedName>
</protein>
<dbReference type="PANTHER" id="PTHR34504:SF4">
    <property type="entry name" value="ANTITOXIN HICB"/>
    <property type="match status" value="1"/>
</dbReference>
<sequence length="147" mass="16030">MHMHKYPAHFDPAPEGGYTVTFRDIPEAVTQGDTMEEARDRARDALVTAMDFYFEDGQAVPKPSAPQEGEQLVTLPPSVAAKVALLNARLETGAKPADVARTMGVKPQEMTRIFDLQHATKIDTVAAALAAMGYELRVEVTKAAPHR</sequence>
<proteinExistence type="predicted"/>
<dbReference type="Pfam" id="PF15919">
    <property type="entry name" value="HicB_lk_antitox"/>
    <property type="match status" value="1"/>
</dbReference>
<name>A0A1I2FIM1_9BURK</name>
<dbReference type="PANTHER" id="PTHR34504">
    <property type="entry name" value="ANTITOXIN HICB"/>
    <property type="match status" value="1"/>
</dbReference>
<gene>
    <name evidence="2" type="ORF">SAMN04489711_11114</name>
</gene>
<dbReference type="InterPro" id="IPR051404">
    <property type="entry name" value="TA_system_antitoxin"/>
</dbReference>